<proteinExistence type="inferred from homology"/>
<evidence type="ECO:0000256" key="6">
    <source>
        <dbReference type="ARBA" id="ARBA00022695"/>
    </source>
</evidence>
<evidence type="ECO:0000256" key="1">
    <source>
        <dbReference type="ARBA" id="ARBA00008001"/>
    </source>
</evidence>
<dbReference type="Gene3D" id="1.10.132.70">
    <property type="match status" value="1"/>
</dbReference>
<dbReference type="CDD" id="cd01648">
    <property type="entry name" value="TERT"/>
    <property type="match status" value="1"/>
</dbReference>
<reference evidence="16 17" key="1">
    <citation type="journal article" date="2020" name="Nat. Food">
        <title>A phased Vanilla planifolia genome enables genetic improvement of flavour and production.</title>
        <authorList>
            <person name="Hasing T."/>
            <person name="Tang H."/>
            <person name="Brym M."/>
            <person name="Khazi F."/>
            <person name="Huang T."/>
            <person name="Chambers A.H."/>
        </authorList>
    </citation>
    <scope>NUCLEOTIDE SEQUENCE [LARGE SCALE GENOMIC DNA]</scope>
    <source>
        <tissue evidence="16">Leaf</tissue>
    </source>
</reference>
<accession>A0A835RAJ1</accession>
<dbReference type="Pfam" id="PF21399">
    <property type="entry name" value="TERT_C"/>
    <property type="match status" value="1"/>
</dbReference>
<evidence type="ECO:0000256" key="8">
    <source>
        <dbReference type="ARBA" id="ARBA00022842"/>
    </source>
</evidence>
<dbReference type="GO" id="GO:0070034">
    <property type="term" value="F:telomerase RNA binding"/>
    <property type="evidence" value="ECO:0007669"/>
    <property type="project" value="TreeGrafter"/>
</dbReference>
<dbReference type="GO" id="GO:0000781">
    <property type="term" value="C:chromosome, telomeric region"/>
    <property type="evidence" value="ECO:0007669"/>
    <property type="project" value="UniProtKB-SubCell"/>
</dbReference>
<dbReference type="InterPro" id="IPR003545">
    <property type="entry name" value="Telomerase_RT"/>
</dbReference>
<keyword evidence="9 13" id="KW-0779">Telomere</keyword>
<protein>
    <recommendedName>
        <fullName evidence="3 13">Telomerase reverse transcriptase</fullName>
        <ecNumber evidence="2 13">2.7.7.49</ecNumber>
    </recommendedName>
    <alternativeName>
        <fullName evidence="13">Telomerase catalytic subunit</fullName>
    </alternativeName>
</protein>
<dbReference type="GO" id="GO:0000333">
    <property type="term" value="C:telomerase catalytic core complex"/>
    <property type="evidence" value="ECO:0007669"/>
    <property type="project" value="TreeGrafter"/>
</dbReference>
<keyword evidence="4 13" id="KW-0158">Chromosome</keyword>
<keyword evidence="5 13" id="KW-0808">Transferase</keyword>
<comment type="function">
    <text evidence="13">Telomerase is a ribonucleoprotein enzyme essential for the replication of chromosome termini in most eukaryotes. It elongates telomeres. It is a reverse transcriptase that adds simple sequence repeats to chromosome ends by copying a template sequence within the RNA component of the enzyme.</text>
</comment>
<dbReference type="PROSITE" id="PS50878">
    <property type="entry name" value="RT_POL"/>
    <property type="match status" value="1"/>
</dbReference>
<feature type="compositionally biased region" description="Basic residues" evidence="14">
    <location>
        <begin position="373"/>
        <end position="385"/>
    </location>
</feature>
<evidence type="ECO:0000256" key="12">
    <source>
        <dbReference type="ARBA" id="ARBA00048173"/>
    </source>
</evidence>
<feature type="domain" description="Reverse transcriptase" evidence="15">
    <location>
        <begin position="662"/>
        <end position="1000"/>
    </location>
</feature>
<evidence type="ECO:0000256" key="7">
    <source>
        <dbReference type="ARBA" id="ARBA00022723"/>
    </source>
</evidence>
<dbReference type="PANTHER" id="PTHR12066">
    <property type="entry name" value="TELOMERASE REVERSE TRANSCRIPTASE"/>
    <property type="match status" value="1"/>
</dbReference>
<dbReference type="PANTHER" id="PTHR12066:SF0">
    <property type="entry name" value="TELOMERASE REVERSE TRANSCRIPTASE"/>
    <property type="match status" value="1"/>
</dbReference>
<keyword evidence="8 13" id="KW-0460">Magnesium</keyword>
<feature type="region of interest" description="Disordered" evidence="14">
    <location>
        <begin position="357"/>
        <end position="385"/>
    </location>
</feature>
<dbReference type="Gene3D" id="1.10.357.90">
    <property type="match status" value="1"/>
</dbReference>
<keyword evidence="6 13" id="KW-0548">Nucleotidyltransferase</keyword>
<dbReference type="GO" id="GO:0007004">
    <property type="term" value="P:telomere maintenance via telomerase"/>
    <property type="evidence" value="ECO:0007669"/>
    <property type="project" value="TreeGrafter"/>
</dbReference>
<comment type="catalytic activity">
    <reaction evidence="12 13">
        <text>DNA(n) + a 2'-deoxyribonucleoside 5'-triphosphate = DNA(n+1) + diphosphate</text>
        <dbReference type="Rhea" id="RHEA:22508"/>
        <dbReference type="Rhea" id="RHEA-COMP:17339"/>
        <dbReference type="Rhea" id="RHEA-COMP:17340"/>
        <dbReference type="ChEBI" id="CHEBI:33019"/>
        <dbReference type="ChEBI" id="CHEBI:61560"/>
        <dbReference type="ChEBI" id="CHEBI:173112"/>
        <dbReference type="EC" id="2.7.7.49"/>
    </reaction>
</comment>
<evidence type="ECO:0000256" key="3">
    <source>
        <dbReference type="ARBA" id="ARBA00016182"/>
    </source>
</evidence>
<dbReference type="GO" id="GO:0046872">
    <property type="term" value="F:metal ion binding"/>
    <property type="evidence" value="ECO:0007669"/>
    <property type="project" value="UniProtKB-KW"/>
</dbReference>
<dbReference type="Proteomes" id="UP000639772">
    <property type="component" value="Unassembled WGS sequence"/>
</dbReference>
<evidence type="ECO:0000313" key="16">
    <source>
        <dbReference type="EMBL" id="KAG0482897.1"/>
    </source>
</evidence>
<dbReference type="FunFam" id="3.30.70.2630:FF:000002">
    <property type="entry name" value="Telomerase reverse transcriptase"/>
    <property type="match status" value="1"/>
</dbReference>
<organism evidence="16 17">
    <name type="scientific">Vanilla planifolia</name>
    <name type="common">Vanilla</name>
    <dbReference type="NCBI Taxonomy" id="51239"/>
    <lineage>
        <taxon>Eukaryota</taxon>
        <taxon>Viridiplantae</taxon>
        <taxon>Streptophyta</taxon>
        <taxon>Embryophyta</taxon>
        <taxon>Tracheophyta</taxon>
        <taxon>Spermatophyta</taxon>
        <taxon>Magnoliopsida</taxon>
        <taxon>Liliopsida</taxon>
        <taxon>Asparagales</taxon>
        <taxon>Orchidaceae</taxon>
        <taxon>Vanilloideae</taxon>
        <taxon>Vanilleae</taxon>
        <taxon>Vanilla</taxon>
    </lineage>
</organism>
<dbReference type="InterPro" id="IPR049139">
    <property type="entry name" value="TERT_C"/>
</dbReference>
<evidence type="ECO:0000256" key="10">
    <source>
        <dbReference type="ARBA" id="ARBA00022918"/>
    </source>
</evidence>
<evidence type="ECO:0000256" key="9">
    <source>
        <dbReference type="ARBA" id="ARBA00022895"/>
    </source>
</evidence>
<comment type="similarity">
    <text evidence="1 13">Belongs to the reverse transcriptase family. Telomerase subfamily.</text>
</comment>
<gene>
    <name evidence="16" type="ORF">HPP92_010981</name>
</gene>
<evidence type="ECO:0000256" key="14">
    <source>
        <dbReference type="SAM" id="MobiDB-lite"/>
    </source>
</evidence>
<dbReference type="InterPro" id="IPR000477">
    <property type="entry name" value="RT_dom"/>
</dbReference>
<dbReference type="GO" id="GO:0042162">
    <property type="term" value="F:telomeric DNA binding"/>
    <property type="evidence" value="ECO:0007669"/>
    <property type="project" value="TreeGrafter"/>
</dbReference>
<dbReference type="OrthoDB" id="289721at2759"/>
<evidence type="ECO:0000256" key="11">
    <source>
        <dbReference type="ARBA" id="ARBA00023242"/>
    </source>
</evidence>
<sequence>MGGKRRRPPVPEVLRRVYGRCVKTLESIILSLLPNPPPDSPLECSCHGRLCLGCIGRSYLIRDEDPADYLLFITHSFCFLHPRRPPPPADFSFTRFRLSHEDGLFSACAFKCSHAWDVLLERAGGHLVAYLLQNSSIFILLTNHNYLQITGEPLKVRKFQALPLKRQLQSQSMKKQSNVQSVMQLRYHKRRPLFYCILKQVYGCRVRTLVSTILSLLPKSSWSSPLDCFCQGQLCFGCLGISYLIQSGDPEDYRKLLLKTYCFLPFDAPEPPSKFLASGLSLDVQSFFSSIAITSFMNAWDLLLIRIGDELMVFLLKYSAIFIAHTNKCCQQVTGKPLDNVFANDVKHSDAKVRKLGDFDSSHSKKDPAGYGSRKRRREFSWQRRRKRRKLVEAANRSGNDSCGEHKLQDPTFINFSGTDNMNEKSSRHGGIPKGQSKKSALECFCCVLFGSPNKMGIGNHVERKMMFYSRFSSKSLLPSQNILNRLRPTNSGVLHLLHNIFVISGNEVRSEVLHSRLNPNTVKRLCPCLNRCNSKCLFRSLLILLKALIRNSQRCQYKDLLWRHCLNPIFRKDTFTRDDPELELTVNSYSTHHQVASFVWAATRSVVPKEFLGDSVTWRALRKNISKFVKLRSCEYRNQAQNQKKKKKCGIPCDMRSVESQSKPVWYKAVNSTLGELRAILRRIKVEDPIKLGASVFDYNDIYCRFHQFIPLVRKRTAVLPNLYIVVADVCKAFDTIDQDMLISIMNDVIQLDTYVLRSYSKFICTKKSIMAVPERLCFDHVNGNKSSMDSNVNLQLNSSHCVLIDKGTCADVQKQTLISILTEHLKHNILQIKSNFYLQKIGIPQGSILSSILCCFYYGHLEKHVILPFLKKAFEISSKASLSDPIMQPNEELRYSDVESLLSSKPKMLNSPGDTLKCSSKPHNLLLRLIDDFIFISTSKEVAESFFARMRRGFKAYNCYMNLDKFGLNFNVENPPPSQRFFTGADGLRFIPWSGLLINCETLEIQADYTRYWGAHISSSITFKAGDKPGRTLKKKLCDYMRPKCHPLFYDSNINSQAIVSLNAYQAFLLSAMKFHCYLRAMESSSRQSWTYIFDKILLSLRLIKKRMHELGDRLSIKPVLKLNNADVVWLGLYAYIKVLKKKQSRYGELIHLLKGKIAKHRVDDASPHLSMEDM</sequence>
<dbReference type="InterPro" id="IPR021891">
    <property type="entry name" value="Telomerase_RBD"/>
</dbReference>
<evidence type="ECO:0000256" key="4">
    <source>
        <dbReference type="ARBA" id="ARBA00022454"/>
    </source>
</evidence>
<name>A0A835RAJ1_VANPL</name>
<dbReference type="Pfam" id="PF12009">
    <property type="entry name" value="Telomerase_RBD"/>
    <property type="match status" value="1"/>
</dbReference>
<dbReference type="Gene3D" id="3.30.70.2630">
    <property type="match status" value="1"/>
</dbReference>
<dbReference type="GO" id="GO:0003720">
    <property type="term" value="F:telomerase activity"/>
    <property type="evidence" value="ECO:0007669"/>
    <property type="project" value="InterPro"/>
</dbReference>
<dbReference type="EMBL" id="JADCNM010000005">
    <property type="protein sequence ID" value="KAG0482897.1"/>
    <property type="molecule type" value="Genomic_DNA"/>
</dbReference>
<evidence type="ECO:0000256" key="5">
    <source>
        <dbReference type="ARBA" id="ARBA00022679"/>
    </source>
</evidence>
<dbReference type="PRINTS" id="PR01365">
    <property type="entry name" value="TELOMERASERT"/>
</dbReference>
<evidence type="ECO:0000259" key="15">
    <source>
        <dbReference type="PROSITE" id="PS50878"/>
    </source>
</evidence>
<feature type="compositionally biased region" description="Basic and acidic residues" evidence="14">
    <location>
        <begin position="357"/>
        <end position="368"/>
    </location>
</feature>
<dbReference type="AlphaFoldDB" id="A0A835RAJ1"/>
<evidence type="ECO:0000256" key="2">
    <source>
        <dbReference type="ARBA" id="ARBA00012493"/>
    </source>
</evidence>
<evidence type="ECO:0000313" key="17">
    <source>
        <dbReference type="Proteomes" id="UP000639772"/>
    </source>
</evidence>
<evidence type="ECO:0000256" key="13">
    <source>
        <dbReference type="RuleBase" id="RU365061"/>
    </source>
</evidence>
<keyword evidence="7 13" id="KW-0479">Metal-binding</keyword>
<dbReference type="EC" id="2.7.7.49" evidence="2 13"/>
<comment type="caution">
    <text evidence="16">The sequence shown here is derived from an EMBL/GenBank/DDBJ whole genome shotgun (WGS) entry which is preliminary data.</text>
</comment>
<comment type="subcellular location">
    <subcellularLocation>
        <location evidence="13">Nucleus</location>
    </subcellularLocation>
    <subcellularLocation>
        <location evidence="13">Chromosome</location>
        <location evidence="13">Telomere</location>
    </subcellularLocation>
</comment>
<keyword evidence="10 13" id="KW-0695">RNA-directed DNA polymerase</keyword>
<keyword evidence="11 13" id="KW-0539">Nucleus</keyword>